<keyword evidence="3" id="KW-0560">Oxidoreductase</keyword>
<reference evidence="5" key="2">
    <citation type="submission" date="2020-09" db="EMBL/GenBank/DDBJ databases">
        <authorList>
            <person name="Sun Q."/>
            <person name="Zhou Y."/>
        </authorList>
    </citation>
    <scope>NUCLEOTIDE SEQUENCE</scope>
    <source>
        <strain evidence="5">CGMCC 4.7201</strain>
    </source>
</reference>
<dbReference type="InterPro" id="IPR016164">
    <property type="entry name" value="FAD-linked_Oxase-like_C"/>
</dbReference>
<dbReference type="RefSeq" id="WP_189133291.1">
    <property type="nucleotide sequence ID" value="NZ_BMMS01000018.1"/>
</dbReference>
<evidence type="ECO:0000256" key="1">
    <source>
        <dbReference type="ARBA" id="ARBA00022630"/>
    </source>
</evidence>
<dbReference type="PANTHER" id="PTHR43762">
    <property type="entry name" value="L-GULONOLACTONE OXIDASE"/>
    <property type="match status" value="1"/>
</dbReference>
<dbReference type="InterPro" id="IPR016170">
    <property type="entry name" value="Cytok_DH_C_sf"/>
</dbReference>
<keyword evidence="6" id="KW-1185">Reference proteome</keyword>
<dbReference type="PANTHER" id="PTHR43762:SF1">
    <property type="entry name" value="D-ARABINONO-1,4-LACTONE OXIDASE"/>
    <property type="match status" value="1"/>
</dbReference>
<dbReference type="AlphaFoldDB" id="A0A917ZU44"/>
<dbReference type="InterPro" id="IPR010031">
    <property type="entry name" value="FAD_lactone_oxidase-like"/>
</dbReference>
<evidence type="ECO:0000313" key="5">
    <source>
        <dbReference type="EMBL" id="GGO92218.1"/>
    </source>
</evidence>
<organism evidence="5 6">
    <name type="scientific">Wenjunlia tyrosinilytica</name>
    <dbReference type="NCBI Taxonomy" id="1544741"/>
    <lineage>
        <taxon>Bacteria</taxon>
        <taxon>Bacillati</taxon>
        <taxon>Actinomycetota</taxon>
        <taxon>Actinomycetes</taxon>
        <taxon>Kitasatosporales</taxon>
        <taxon>Streptomycetaceae</taxon>
        <taxon>Wenjunlia</taxon>
    </lineage>
</organism>
<dbReference type="Gene3D" id="3.30.465.10">
    <property type="match status" value="1"/>
</dbReference>
<dbReference type="Gene3D" id="3.40.462.10">
    <property type="entry name" value="FAD-linked oxidases, C-terminal domain"/>
    <property type="match status" value="1"/>
</dbReference>
<dbReference type="InterPro" id="IPR006094">
    <property type="entry name" value="Oxid_FAD_bind_N"/>
</dbReference>
<reference evidence="5" key="1">
    <citation type="journal article" date="2014" name="Int. J. Syst. Evol. Microbiol.">
        <title>Complete genome sequence of Corynebacterium casei LMG S-19264T (=DSM 44701T), isolated from a smear-ripened cheese.</title>
        <authorList>
            <consortium name="US DOE Joint Genome Institute (JGI-PGF)"/>
            <person name="Walter F."/>
            <person name="Albersmeier A."/>
            <person name="Kalinowski J."/>
            <person name="Ruckert C."/>
        </authorList>
    </citation>
    <scope>NUCLEOTIDE SEQUENCE</scope>
    <source>
        <strain evidence="5">CGMCC 4.7201</strain>
    </source>
</reference>
<dbReference type="InterPro" id="IPR016167">
    <property type="entry name" value="FAD-bd_PCMH_sub1"/>
</dbReference>
<dbReference type="InterPro" id="IPR015213">
    <property type="entry name" value="Cholesterol_OX_subst-bd"/>
</dbReference>
<dbReference type="GO" id="GO:0071949">
    <property type="term" value="F:FAD binding"/>
    <property type="evidence" value="ECO:0007669"/>
    <property type="project" value="InterPro"/>
</dbReference>
<dbReference type="SUPFAM" id="SSF56176">
    <property type="entry name" value="FAD-binding/transporter-associated domain-like"/>
    <property type="match status" value="1"/>
</dbReference>
<comment type="caution">
    <text evidence="5">The sequence shown here is derived from an EMBL/GenBank/DDBJ whole genome shotgun (WGS) entry which is preliminary data.</text>
</comment>
<evidence type="ECO:0000259" key="4">
    <source>
        <dbReference type="PROSITE" id="PS51387"/>
    </source>
</evidence>
<gene>
    <name evidence="5" type="ORF">GCM10012280_41890</name>
</gene>
<evidence type="ECO:0000256" key="2">
    <source>
        <dbReference type="ARBA" id="ARBA00022827"/>
    </source>
</evidence>
<evidence type="ECO:0000256" key="3">
    <source>
        <dbReference type="ARBA" id="ARBA00023002"/>
    </source>
</evidence>
<dbReference type="PROSITE" id="PS51318">
    <property type="entry name" value="TAT"/>
    <property type="match status" value="1"/>
</dbReference>
<accession>A0A917ZU44</accession>
<dbReference type="InterPro" id="IPR016171">
    <property type="entry name" value="Vanillyl_alc_oxidase_C-sub2"/>
</dbReference>
<keyword evidence="2" id="KW-0274">FAD</keyword>
<dbReference type="Pfam" id="PF09129">
    <property type="entry name" value="Chol_subst-bind"/>
    <property type="match status" value="1"/>
</dbReference>
<dbReference type="GO" id="GO:0016899">
    <property type="term" value="F:oxidoreductase activity, acting on the CH-OH group of donors, oxygen as acceptor"/>
    <property type="evidence" value="ECO:0007669"/>
    <property type="project" value="InterPro"/>
</dbReference>
<name>A0A917ZU44_9ACTN</name>
<dbReference type="EMBL" id="BMMS01000018">
    <property type="protein sequence ID" value="GGO92218.1"/>
    <property type="molecule type" value="Genomic_DNA"/>
</dbReference>
<evidence type="ECO:0000313" key="6">
    <source>
        <dbReference type="Proteomes" id="UP000641932"/>
    </source>
</evidence>
<protein>
    <recommendedName>
        <fullName evidence="4">FAD-binding PCMH-type domain-containing protein</fullName>
    </recommendedName>
</protein>
<dbReference type="InterPro" id="IPR016169">
    <property type="entry name" value="FAD-bd_PCMH_sub2"/>
</dbReference>
<dbReference type="InterPro" id="IPR016166">
    <property type="entry name" value="FAD-bd_PCMH"/>
</dbReference>
<feature type="domain" description="FAD-binding PCMH-type" evidence="4">
    <location>
        <begin position="67"/>
        <end position="264"/>
    </location>
</feature>
<dbReference type="Gene3D" id="3.30.43.10">
    <property type="entry name" value="Uridine Diphospho-n-acetylenolpyruvylglucosamine Reductase, domain 2"/>
    <property type="match status" value="1"/>
</dbReference>
<dbReference type="InterPro" id="IPR036318">
    <property type="entry name" value="FAD-bd_PCMH-like_sf"/>
</dbReference>
<dbReference type="Proteomes" id="UP000641932">
    <property type="component" value="Unassembled WGS sequence"/>
</dbReference>
<dbReference type="Pfam" id="PF01565">
    <property type="entry name" value="FAD_binding_4"/>
    <property type="match status" value="1"/>
</dbReference>
<dbReference type="InterPro" id="IPR006311">
    <property type="entry name" value="TAT_signal"/>
</dbReference>
<keyword evidence="1" id="KW-0285">Flavoprotein</keyword>
<dbReference type="PROSITE" id="PS51387">
    <property type="entry name" value="FAD_PCMH"/>
    <property type="match status" value="1"/>
</dbReference>
<sequence>MPTDSGPGRPRVNLSRISRRTLLTAAATAAAAATWTPAHRVPAGSAASTLAPPPSFPPGVPLVQQAFRNWSLEIIVENVWTAVPRTPDDVVAVADWAHANQYRVRARGKGHNWSPLVLPAGTDPAGTVLVDTTADLTAITVRPGAPPTVTAQAGATLEAVLTRLEQAGYGLAATTAPGQLTIGGALAIGGHGTGVPAPGENPPAGSGFGTLSDLVTSLTAVVWDAERGTYTLRTFDRSDPDIGAFLVHLGRAFVVEVTLRAAANTRLRCQNWFDVPVGTVFASPGSGGRTLASYVARTGRVEAIWFPFTDVPWLKVWSVAPNRPLLSKQIDSPYPYTFANRVTEEMSGFLGRIVSGDTGCTPEFTKLAMAIVGSGLITTGTWDVWGWSKNPLLYVETSTLRIVEAGWAVLTSRAQVQRVVYEFVGRYRSQLGAYQARGSFPVNGPIELRVTGVDRGTTAALLSPARADAGHPEWDTVVWLDFATYPGTPGAAGFFRELEQWILSNYTGSYAAVRPEWSKGWAYTDSGAWTDRGALTDSIPASFEGWETARSILNRYDPGRVFSNAFLDRLLP</sequence>
<proteinExistence type="predicted"/>
<dbReference type="Gene3D" id="1.10.45.10">
    <property type="entry name" value="Vanillyl-alcohol Oxidase, Chain A, domain 4"/>
    <property type="match status" value="1"/>
</dbReference>
<dbReference type="SUPFAM" id="SSF55103">
    <property type="entry name" value="FAD-linked oxidases, C-terminal domain"/>
    <property type="match status" value="1"/>
</dbReference>